<proteinExistence type="predicted"/>
<dbReference type="EMBL" id="CP016416">
    <property type="protein sequence ID" value="ANU39420.1"/>
    <property type="molecule type" value="Genomic_DNA"/>
</dbReference>
<dbReference type="PATRIC" id="fig|45658.7.peg.4372"/>
<gene>
    <name evidence="1" type="ORF">VSVS05_04385</name>
</gene>
<evidence type="ECO:0000313" key="1">
    <source>
        <dbReference type="EMBL" id="ANU39420.1"/>
    </source>
</evidence>
<evidence type="ECO:0008006" key="3">
    <source>
        <dbReference type="Google" id="ProtNLM"/>
    </source>
</evidence>
<dbReference type="Proteomes" id="UP000092528">
    <property type="component" value="Plasmid pVS127"/>
</dbReference>
<name>A0A1C7FHH3_9VIBR</name>
<geneLocation type="plasmid" evidence="2">
    <name>pvs127</name>
</geneLocation>
<dbReference type="Pfam" id="PF12101">
    <property type="entry name" value="DUF3577"/>
    <property type="match status" value="1"/>
</dbReference>
<evidence type="ECO:0000313" key="2">
    <source>
        <dbReference type="Proteomes" id="UP000092528"/>
    </source>
</evidence>
<accession>A0A1C7FHH3</accession>
<keyword evidence="2" id="KW-1185">Reference proteome</keyword>
<organism evidence="1 2">
    <name type="scientific">Vibrio scophthalmi</name>
    <dbReference type="NCBI Taxonomy" id="45658"/>
    <lineage>
        <taxon>Bacteria</taxon>
        <taxon>Pseudomonadati</taxon>
        <taxon>Pseudomonadota</taxon>
        <taxon>Gammaproteobacteria</taxon>
        <taxon>Vibrionales</taxon>
        <taxon>Vibrionaceae</taxon>
        <taxon>Vibrio</taxon>
    </lineage>
</organism>
<dbReference type="RefSeq" id="WP_065546895.1">
    <property type="nucleotide sequence ID" value="NZ_CP016416.1"/>
</dbReference>
<reference evidence="1 2" key="1">
    <citation type="submission" date="2016-07" db="EMBL/GenBank/DDBJ databases">
        <title>Genome sequencing of Vibrio scophthalmi strain VS-05, an isolated from Paralichthys olivaceus.</title>
        <authorList>
            <person name="Han H.-J."/>
        </authorList>
    </citation>
    <scope>NUCLEOTIDE SEQUENCE [LARGE SCALE GENOMIC DNA]</scope>
    <source>
        <strain evidence="1 2">VS-05</strain>
        <plasmid evidence="2">pvs127</plasmid>
    </source>
</reference>
<sequence>MSGNNNANYFDIHTSAFGFINRVRKVVPNRGEPFWAADFSACRGDAGEKTYFDVKVVGTEANALFEQHLANFEQGKDKVTASIVIGDLRVELFTYKAGEKKGQTGVSLKGRLLRFKYLKVNDEVVFQTESEAQAA</sequence>
<keyword evidence="1" id="KW-0614">Plasmid</keyword>
<dbReference type="AlphaFoldDB" id="A0A1C7FHH3"/>
<protein>
    <recommendedName>
        <fullName evidence="3">DUF3577 domain-containing protein</fullName>
    </recommendedName>
</protein>
<dbReference type="InterPro" id="IPR021960">
    <property type="entry name" value="DUF3577"/>
</dbReference>